<evidence type="ECO:0000313" key="2">
    <source>
        <dbReference type="Proteomes" id="UP000199029"/>
    </source>
</evidence>
<dbReference type="RefSeq" id="WP_092678271.1">
    <property type="nucleotide sequence ID" value="NZ_FOXS01000008.1"/>
</dbReference>
<dbReference type="OrthoDB" id="7548156at2"/>
<evidence type="ECO:0000313" key="1">
    <source>
        <dbReference type="EMBL" id="SFQ78858.1"/>
    </source>
</evidence>
<organism evidence="1 2">
    <name type="scientific">Hymenobacter arizonensis</name>
    <name type="common">Siccationidurans arizonensis</name>
    <dbReference type="NCBI Taxonomy" id="1227077"/>
    <lineage>
        <taxon>Bacteria</taxon>
        <taxon>Pseudomonadati</taxon>
        <taxon>Bacteroidota</taxon>
        <taxon>Cytophagia</taxon>
        <taxon>Cytophagales</taxon>
        <taxon>Hymenobacteraceae</taxon>
        <taxon>Hymenobacter</taxon>
    </lineage>
</organism>
<keyword evidence="2" id="KW-1185">Reference proteome</keyword>
<protein>
    <recommendedName>
        <fullName evidence="3">Aspartyl protease</fullName>
    </recommendedName>
</protein>
<dbReference type="AlphaFoldDB" id="A0A1I6BD53"/>
<sequence length="328" mass="36316">MQGFQKFTTMLSAGLLLATGTHCQAPRKIGQWNIQPARPTHSALSWAPFTWAGMSMGGRYFEKAAMLIPAKVDGLPYDFVFQFDLGATVTLLNGNTLTGIVAKHPAFNRTTTHINHLFKFWQPTTAFEDLSLTFGATNATTRSCYVMRKYGEKVSSKGLNAGLPINLGSIGADLFQNRILVIDYPNRRFAICDTLPASLHTTFTKIALLKDGRVILPLQLANKSYKVMFDNGCSVFSLITGADKVNNFSTAAPTDTLSIRSWGITHDVIGRPVKEAFELVGQRFSDVTVYADFRPSEKDTDYDAITGNALFWDKTIIIDFKKKEFGVK</sequence>
<accession>A0A1I6BD53</accession>
<dbReference type="EMBL" id="FOXS01000008">
    <property type="protein sequence ID" value="SFQ78858.1"/>
    <property type="molecule type" value="Genomic_DNA"/>
</dbReference>
<dbReference type="Proteomes" id="UP000199029">
    <property type="component" value="Unassembled WGS sequence"/>
</dbReference>
<proteinExistence type="predicted"/>
<gene>
    <name evidence="1" type="ORF">SAMN04515668_4370</name>
</gene>
<reference evidence="2" key="1">
    <citation type="submission" date="2016-10" db="EMBL/GenBank/DDBJ databases">
        <authorList>
            <person name="Varghese N."/>
            <person name="Submissions S."/>
        </authorList>
    </citation>
    <scope>NUCLEOTIDE SEQUENCE [LARGE SCALE GENOMIC DNA]</scope>
    <source>
        <strain evidence="2">OR362-8,ATCC BAA-1266,JCM 13504</strain>
    </source>
</reference>
<name>A0A1I6BD53_HYMAR</name>
<evidence type="ECO:0008006" key="3">
    <source>
        <dbReference type="Google" id="ProtNLM"/>
    </source>
</evidence>